<dbReference type="Gene3D" id="3.10.50.40">
    <property type="match status" value="2"/>
</dbReference>
<dbReference type="EMBL" id="BMFD01000006">
    <property type="protein sequence ID" value="GGC42250.1"/>
    <property type="molecule type" value="Genomic_DNA"/>
</dbReference>
<dbReference type="PROSITE" id="PS51257">
    <property type="entry name" value="PROKAR_LIPOPROTEIN"/>
    <property type="match status" value="1"/>
</dbReference>
<feature type="signal peptide" evidence="5">
    <location>
        <begin position="1"/>
        <end position="25"/>
    </location>
</feature>
<evidence type="ECO:0000256" key="1">
    <source>
        <dbReference type="ARBA" id="ARBA00000971"/>
    </source>
</evidence>
<dbReference type="PROSITE" id="PS50059">
    <property type="entry name" value="FKBP_PPIASE"/>
    <property type="match status" value="1"/>
</dbReference>
<reference evidence="8" key="1">
    <citation type="journal article" date="2019" name="Int. J. Syst. Evol. Microbiol.">
        <title>The Global Catalogue of Microorganisms (GCM) 10K type strain sequencing project: providing services to taxonomists for standard genome sequencing and annotation.</title>
        <authorList>
            <consortium name="The Broad Institute Genomics Platform"/>
            <consortium name="The Broad Institute Genome Sequencing Center for Infectious Disease"/>
            <person name="Wu L."/>
            <person name="Ma J."/>
        </authorList>
    </citation>
    <scope>NUCLEOTIDE SEQUENCE [LARGE SCALE GENOMIC DNA]</scope>
    <source>
        <strain evidence="8">CGMCC 1.12479</strain>
    </source>
</reference>
<keyword evidence="4" id="KW-0413">Isomerase</keyword>
<evidence type="ECO:0000256" key="4">
    <source>
        <dbReference type="PROSITE-ProRule" id="PRU00277"/>
    </source>
</evidence>
<name>A0ABQ1MKU3_9BACT</name>
<feature type="chain" id="PRO_5046849021" description="peptidylprolyl isomerase" evidence="5">
    <location>
        <begin position="26"/>
        <end position="318"/>
    </location>
</feature>
<keyword evidence="5" id="KW-0732">Signal</keyword>
<dbReference type="Proteomes" id="UP000635885">
    <property type="component" value="Unassembled WGS sequence"/>
</dbReference>
<dbReference type="InterPro" id="IPR046357">
    <property type="entry name" value="PPIase_dom_sf"/>
</dbReference>
<evidence type="ECO:0000256" key="3">
    <source>
        <dbReference type="ARBA" id="ARBA00023110"/>
    </source>
</evidence>
<comment type="caution">
    <text evidence="7">The sequence shown here is derived from an EMBL/GenBank/DDBJ whole genome shotgun (WGS) entry which is preliminary data.</text>
</comment>
<organism evidence="7 8">
    <name type="scientific">Belliella aquatica</name>
    <dbReference type="NCBI Taxonomy" id="1323734"/>
    <lineage>
        <taxon>Bacteria</taxon>
        <taxon>Pseudomonadati</taxon>
        <taxon>Bacteroidota</taxon>
        <taxon>Cytophagia</taxon>
        <taxon>Cytophagales</taxon>
        <taxon>Cyclobacteriaceae</taxon>
        <taxon>Belliella</taxon>
    </lineage>
</organism>
<dbReference type="RefSeq" id="WP_229744390.1">
    <property type="nucleotide sequence ID" value="NZ_BMFD01000006.1"/>
</dbReference>
<evidence type="ECO:0000256" key="5">
    <source>
        <dbReference type="SAM" id="SignalP"/>
    </source>
</evidence>
<evidence type="ECO:0000259" key="6">
    <source>
        <dbReference type="PROSITE" id="PS50059"/>
    </source>
</evidence>
<sequence>MKLMKLPSLLIVLLAVMTSCLSDQASDYEKIVNRDTRLLKAYLERNGIDAIENPLGYFYQKAESNDVGNQIVNKDILGIYYEIKTIDGQLIDSYLDETKLPRIFLHDEGGLVPRVMNFSSGLGKEGETFIIYAPSFLAYQEYSFQQLILPNSNLEIKIKYASILSEEEVEDLEDSLIQAYLEEQGKIGFERTEEGLYVKITDESATDAKVAAVDDIVAFEFELTQMGSETVISKTNANSPLQVKVGDQGNLDFLNLILKDSKAGMKIEVFSPSQLAFGTTAQVFPFQIRQDLFNKGALNSVARPFEPIFFKTTIKEVK</sequence>
<feature type="domain" description="PPIase FKBP-type" evidence="6">
    <location>
        <begin position="74"/>
        <end position="164"/>
    </location>
</feature>
<keyword evidence="3 4" id="KW-0697">Rotamase</keyword>
<comment type="catalytic activity">
    <reaction evidence="1 4">
        <text>[protein]-peptidylproline (omega=180) = [protein]-peptidylproline (omega=0)</text>
        <dbReference type="Rhea" id="RHEA:16237"/>
        <dbReference type="Rhea" id="RHEA-COMP:10747"/>
        <dbReference type="Rhea" id="RHEA-COMP:10748"/>
        <dbReference type="ChEBI" id="CHEBI:83833"/>
        <dbReference type="ChEBI" id="CHEBI:83834"/>
        <dbReference type="EC" id="5.2.1.8"/>
    </reaction>
</comment>
<evidence type="ECO:0000313" key="8">
    <source>
        <dbReference type="Proteomes" id="UP000635885"/>
    </source>
</evidence>
<dbReference type="InterPro" id="IPR001179">
    <property type="entry name" value="PPIase_FKBP_dom"/>
</dbReference>
<dbReference type="SUPFAM" id="SSF54534">
    <property type="entry name" value="FKBP-like"/>
    <property type="match status" value="2"/>
</dbReference>
<dbReference type="EC" id="5.2.1.8" evidence="2 4"/>
<accession>A0ABQ1MKU3</accession>
<evidence type="ECO:0000256" key="2">
    <source>
        <dbReference type="ARBA" id="ARBA00013194"/>
    </source>
</evidence>
<keyword evidence="8" id="KW-1185">Reference proteome</keyword>
<proteinExistence type="predicted"/>
<protein>
    <recommendedName>
        <fullName evidence="2 4">peptidylprolyl isomerase</fullName>
        <ecNumber evidence="2 4">5.2.1.8</ecNumber>
    </recommendedName>
</protein>
<gene>
    <name evidence="7" type="ORF">GCM10010993_21070</name>
</gene>
<evidence type="ECO:0000313" key="7">
    <source>
        <dbReference type="EMBL" id="GGC42250.1"/>
    </source>
</evidence>